<proteinExistence type="predicted"/>
<feature type="region of interest" description="Disordered" evidence="1">
    <location>
        <begin position="16"/>
        <end position="61"/>
    </location>
</feature>
<dbReference type="RefSeq" id="WP_139039379.1">
    <property type="nucleotide sequence ID" value="NZ_VDDA01000023.1"/>
</dbReference>
<feature type="compositionally biased region" description="Basic and acidic residues" evidence="1">
    <location>
        <begin position="19"/>
        <end position="31"/>
    </location>
</feature>
<evidence type="ECO:0000256" key="1">
    <source>
        <dbReference type="SAM" id="MobiDB-lite"/>
    </source>
</evidence>
<evidence type="ECO:0000313" key="2">
    <source>
        <dbReference type="EMBL" id="TNC08456.1"/>
    </source>
</evidence>
<sequence>MNIRRGLQMFGTLGLAKSWNEEDHPRDDDGKFSSTGGGGGSHDDDGEEYEPGEGYEPKDQARHDKAMAALGEHISGLESSLNSVAAAVHSPDASPDKIIAAGKDAIKQFKEAGRAYDKVQAIREKYGDAAPDAGILRAPNRTARSGLLGVGVVWLARFFPTTSGLRSPRFCRRTRLA</sequence>
<organism evidence="2 3">
    <name type="scientific">Methylobacterium terricola</name>
    <dbReference type="NCBI Taxonomy" id="2583531"/>
    <lineage>
        <taxon>Bacteria</taxon>
        <taxon>Pseudomonadati</taxon>
        <taxon>Pseudomonadota</taxon>
        <taxon>Alphaproteobacteria</taxon>
        <taxon>Hyphomicrobiales</taxon>
        <taxon>Methylobacteriaceae</taxon>
        <taxon>Methylobacterium</taxon>
    </lineage>
</organism>
<gene>
    <name evidence="2" type="ORF">FF100_29425</name>
</gene>
<dbReference type="OrthoDB" id="9873855at2"/>
<protein>
    <submittedName>
        <fullName evidence="2">Uncharacterized protein</fullName>
    </submittedName>
</protein>
<comment type="caution">
    <text evidence="2">The sequence shown here is derived from an EMBL/GenBank/DDBJ whole genome shotgun (WGS) entry which is preliminary data.</text>
</comment>
<feature type="compositionally biased region" description="Acidic residues" evidence="1">
    <location>
        <begin position="44"/>
        <end position="53"/>
    </location>
</feature>
<evidence type="ECO:0000313" key="3">
    <source>
        <dbReference type="Proteomes" id="UP000305267"/>
    </source>
</evidence>
<name>A0A5C4L966_9HYPH</name>
<feature type="non-terminal residue" evidence="2">
    <location>
        <position position="177"/>
    </location>
</feature>
<keyword evidence="3" id="KW-1185">Reference proteome</keyword>
<dbReference type="EMBL" id="VDDA01000023">
    <property type="protein sequence ID" value="TNC08456.1"/>
    <property type="molecule type" value="Genomic_DNA"/>
</dbReference>
<reference evidence="2 3" key="1">
    <citation type="submission" date="2019-06" db="EMBL/GenBank/DDBJ databases">
        <title>Genome of Methylobacterium sp. 17Sr1-39.</title>
        <authorList>
            <person name="Seo T."/>
        </authorList>
    </citation>
    <scope>NUCLEOTIDE SEQUENCE [LARGE SCALE GENOMIC DNA]</scope>
    <source>
        <strain evidence="2 3">17Sr1-39</strain>
    </source>
</reference>
<dbReference type="Proteomes" id="UP000305267">
    <property type="component" value="Unassembled WGS sequence"/>
</dbReference>
<accession>A0A5C4L966</accession>
<dbReference type="AlphaFoldDB" id="A0A5C4L966"/>